<feature type="transmembrane region" description="Helical" evidence="1">
    <location>
        <begin position="323"/>
        <end position="343"/>
    </location>
</feature>
<dbReference type="Proteomes" id="UP000298663">
    <property type="component" value="Unassembled WGS sequence"/>
</dbReference>
<feature type="signal peptide" evidence="2">
    <location>
        <begin position="1"/>
        <end position="18"/>
    </location>
</feature>
<dbReference type="CDD" id="cd00519">
    <property type="entry name" value="Lipase_3"/>
    <property type="match status" value="1"/>
</dbReference>
<name>A0A4U5NH38_STECR</name>
<evidence type="ECO:0000256" key="2">
    <source>
        <dbReference type="SAM" id="SignalP"/>
    </source>
</evidence>
<keyword evidence="5" id="KW-1185">Reference proteome</keyword>
<dbReference type="InterPro" id="IPR029058">
    <property type="entry name" value="AB_hydrolase_fold"/>
</dbReference>
<feature type="domain" description="Fungal lipase-type" evidence="3">
    <location>
        <begin position="93"/>
        <end position="230"/>
    </location>
</feature>
<evidence type="ECO:0000256" key="1">
    <source>
        <dbReference type="SAM" id="Phobius"/>
    </source>
</evidence>
<keyword evidence="1" id="KW-1133">Transmembrane helix</keyword>
<dbReference type="InterPro" id="IPR002921">
    <property type="entry name" value="Fungal_lipase-type"/>
</dbReference>
<reference evidence="4 5" key="2">
    <citation type="journal article" date="2019" name="G3 (Bethesda)">
        <title>Hybrid Assembly of the Genome of the Entomopathogenic Nematode Steinernema carpocapsae Identifies the X-Chromosome.</title>
        <authorList>
            <person name="Serra L."/>
            <person name="Macchietto M."/>
            <person name="Macias-Munoz A."/>
            <person name="McGill C.J."/>
            <person name="Rodriguez I.M."/>
            <person name="Rodriguez B."/>
            <person name="Murad R."/>
            <person name="Mortazavi A."/>
        </authorList>
    </citation>
    <scope>NUCLEOTIDE SEQUENCE [LARGE SCALE GENOMIC DNA]</scope>
    <source>
        <strain evidence="4 5">ALL</strain>
    </source>
</reference>
<comment type="caution">
    <text evidence="4">The sequence shown here is derived from an EMBL/GenBank/DDBJ whole genome shotgun (WGS) entry which is preliminary data.</text>
</comment>
<dbReference type="Pfam" id="PF01764">
    <property type="entry name" value="Lipase_3"/>
    <property type="match status" value="1"/>
</dbReference>
<gene>
    <name evidence="4" type="ORF">L596_015937</name>
</gene>
<dbReference type="PANTHER" id="PTHR45908">
    <property type="entry name" value="PROTEIN CBG11750-RELATED"/>
    <property type="match status" value="1"/>
</dbReference>
<proteinExistence type="predicted"/>
<protein>
    <recommendedName>
        <fullName evidence="3">Fungal lipase-type domain-containing protein</fullName>
    </recommendedName>
</protein>
<dbReference type="Gene3D" id="3.40.50.1820">
    <property type="entry name" value="alpha/beta hydrolase"/>
    <property type="match status" value="1"/>
</dbReference>
<feature type="chain" id="PRO_5020628734" description="Fungal lipase-type domain-containing protein" evidence="2">
    <location>
        <begin position="19"/>
        <end position="344"/>
    </location>
</feature>
<dbReference type="SUPFAM" id="SSF53474">
    <property type="entry name" value="alpha/beta-Hydrolases"/>
    <property type="match status" value="1"/>
</dbReference>
<accession>A0A4U5NH38</accession>
<keyword evidence="1" id="KW-0812">Transmembrane</keyword>
<evidence type="ECO:0000313" key="5">
    <source>
        <dbReference type="Proteomes" id="UP000298663"/>
    </source>
</evidence>
<organism evidence="4 5">
    <name type="scientific">Steinernema carpocapsae</name>
    <name type="common">Entomopathogenic nematode</name>
    <dbReference type="NCBI Taxonomy" id="34508"/>
    <lineage>
        <taxon>Eukaryota</taxon>
        <taxon>Metazoa</taxon>
        <taxon>Ecdysozoa</taxon>
        <taxon>Nematoda</taxon>
        <taxon>Chromadorea</taxon>
        <taxon>Rhabditida</taxon>
        <taxon>Tylenchina</taxon>
        <taxon>Panagrolaimomorpha</taxon>
        <taxon>Strongyloidoidea</taxon>
        <taxon>Steinernematidae</taxon>
        <taxon>Steinernema</taxon>
    </lineage>
</organism>
<dbReference type="AlphaFoldDB" id="A0A4U5NH38"/>
<evidence type="ECO:0000259" key="3">
    <source>
        <dbReference type="Pfam" id="PF01764"/>
    </source>
</evidence>
<sequence length="344" mass="37957">MQVQAVLLVLFLVGSGYASPASYEEHFAVQLLNAAAAAYPDDKLVAETCLSKAFGNETGYQVLTAATATCGKKSGDICKAYIARSDVDKIFIIGIRGTEGIPQLWHETESGLGNGMYPVNVTSNTAVRVVDYFYTASGYVFNTLRIQPNLIGYGDYDVYVTGHSLGGALATLVAKRIVFSELRTQDKVKLVTFGEPRVGNLAFATEIRSTLDYMFRVVHGDDPIPHLPPCGDFASDLFDKNCKNEGWHQHAQEIWYWPQKKKMQLGTWKSCDPNNGEDPHCSDGESWGKRVMRDFFEGQGKVMHLNYFNHFISDYGKRGCVDGAATAAISFVLFAFMGVLAMVF</sequence>
<keyword evidence="2" id="KW-0732">Signal</keyword>
<dbReference type="PANTHER" id="PTHR45908:SF6">
    <property type="entry name" value="FUNGAL LIPASE-LIKE DOMAIN-CONTAINING PROTEIN"/>
    <property type="match status" value="1"/>
</dbReference>
<dbReference type="OrthoDB" id="426718at2759"/>
<keyword evidence="1" id="KW-0472">Membrane</keyword>
<reference evidence="4 5" key="1">
    <citation type="journal article" date="2015" name="Genome Biol.">
        <title>Comparative genomics of Steinernema reveals deeply conserved gene regulatory networks.</title>
        <authorList>
            <person name="Dillman A.R."/>
            <person name="Macchietto M."/>
            <person name="Porter C.F."/>
            <person name="Rogers A."/>
            <person name="Williams B."/>
            <person name="Antoshechkin I."/>
            <person name="Lee M.M."/>
            <person name="Goodwin Z."/>
            <person name="Lu X."/>
            <person name="Lewis E.E."/>
            <person name="Goodrich-Blair H."/>
            <person name="Stock S.P."/>
            <person name="Adams B.J."/>
            <person name="Sternberg P.W."/>
            <person name="Mortazavi A."/>
        </authorList>
    </citation>
    <scope>NUCLEOTIDE SEQUENCE [LARGE SCALE GENOMIC DNA]</scope>
    <source>
        <strain evidence="4 5">ALL</strain>
    </source>
</reference>
<evidence type="ECO:0000313" key="4">
    <source>
        <dbReference type="EMBL" id="TKR82174.1"/>
    </source>
</evidence>
<dbReference type="GO" id="GO:0006629">
    <property type="term" value="P:lipid metabolic process"/>
    <property type="evidence" value="ECO:0007669"/>
    <property type="project" value="InterPro"/>
</dbReference>
<dbReference type="EMBL" id="AZBU02000004">
    <property type="protein sequence ID" value="TKR82174.1"/>
    <property type="molecule type" value="Genomic_DNA"/>
</dbReference>